<reference evidence="2 3" key="1">
    <citation type="submission" date="2021-02" db="EMBL/GenBank/DDBJ databases">
        <title>Bacillus sp. RD4P76, an endophyte from a halophyte.</title>
        <authorList>
            <person name="Sun J.-Q."/>
        </authorList>
    </citation>
    <scope>NUCLEOTIDE SEQUENCE [LARGE SCALE GENOMIC DNA]</scope>
    <source>
        <strain evidence="2 3">RD4P76</strain>
    </source>
</reference>
<gene>
    <name evidence="2" type="ORF">JR050_05685</name>
</gene>
<dbReference type="InterPro" id="IPR030832">
    <property type="entry name" value="Acidic_LPXTA"/>
</dbReference>
<feature type="transmembrane region" description="Helical" evidence="1">
    <location>
        <begin position="294"/>
        <end position="315"/>
    </location>
</feature>
<comment type="caution">
    <text evidence="2">The sequence shown here is derived from an EMBL/GenBank/DDBJ whole genome shotgun (WGS) entry which is preliminary data.</text>
</comment>
<evidence type="ECO:0000256" key="1">
    <source>
        <dbReference type="SAM" id="Phobius"/>
    </source>
</evidence>
<dbReference type="EMBL" id="JAFELM010000019">
    <property type="protein sequence ID" value="MBM6617164.1"/>
    <property type="molecule type" value="Genomic_DNA"/>
</dbReference>
<dbReference type="RefSeq" id="WP_204202547.1">
    <property type="nucleotide sequence ID" value="NZ_JAFELM010000019.1"/>
</dbReference>
<sequence>MRLSHFIVIIFLLVLFLPSIGLASPPKEELTDYLQKLEWTMDDLTSYLTTKNLTIEEFDTIEDLIEALGTPINESNIQPLLQKFNLTHDDLDDLLEQFGESPDDYTFIEDLESAVGFFTRHTEELTSITDFLSYIGMSDEEISELIIHIVSLDQAEFLTKLKAIDKRIEMAGTIDESGSLQENKQKELLSILEDVFMAYKLTPSLFVIGEVDGFPQSFPLTKLMDITPTNGKVIEVSLQSDSGSSVADLTFSSEMLHSDFVLQASEQLINVGQLASTKGTLMNGDPLPVTASSYPLKISVGLFLLLISTILMLFASREQMKRQ</sequence>
<accession>A0ABS2DFB6</accession>
<keyword evidence="1" id="KW-0812">Transmembrane</keyword>
<name>A0ABS2DFB6_9BACI</name>
<keyword evidence="1" id="KW-0472">Membrane</keyword>
<keyword evidence="1" id="KW-1133">Transmembrane helix</keyword>
<organism evidence="2 3">
    <name type="scientific">Bacillus suaedaesalsae</name>
    <dbReference type="NCBI Taxonomy" id="2810349"/>
    <lineage>
        <taxon>Bacteria</taxon>
        <taxon>Bacillati</taxon>
        <taxon>Bacillota</taxon>
        <taxon>Bacilli</taxon>
        <taxon>Bacillales</taxon>
        <taxon>Bacillaceae</taxon>
        <taxon>Bacillus</taxon>
    </lineage>
</organism>
<dbReference type="Proteomes" id="UP001518925">
    <property type="component" value="Unassembled WGS sequence"/>
</dbReference>
<evidence type="ECO:0000313" key="2">
    <source>
        <dbReference type="EMBL" id="MBM6617164.1"/>
    </source>
</evidence>
<proteinExistence type="predicted"/>
<protein>
    <submittedName>
        <fullName evidence="2">Processed acidic surface protein</fullName>
    </submittedName>
</protein>
<keyword evidence="3" id="KW-1185">Reference proteome</keyword>
<dbReference type="NCBIfam" id="TIGR04383">
    <property type="entry name" value="acidic_w_LPXTA"/>
    <property type="match status" value="1"/>
</dbReference>
<evidence type="ECO:0000313" key="3">
    <source>
        <dbReference type="Proteomes" id="UP001518925"/>
    </source>
</evidence>